<dbReference type="CDD" id="cd01004">
    <property type="entry name" value="PBP2_MidA_like"/>
    <property type="match status" value="1"/>
</dbReference>
<dbReference type="PROSITE" id="PS51318">
    <property type="entry name" value="TAT"/>
    <property type="match status" value="1"/>
</dbReference>
<evidence type="ECO:0000259" key="3">
    <source>
        <dbReference type="SMART" id="SM00062"/>
    </source>
</evidence>
<feature type="domain" description="Solute-binding protein family 3/N-terminal" evidence="3">
    <location>
        <begin position="69"/>
        <end position="303"/>
    </location>
</feature>
<evidence type="ECO:0000313" key="4">
    <source>
        <dbReference type="EMBL" id="MFC7245534.1"/>
    </source>
</evidence>
<dbReference type="InterPro" id="IPR006311">
    <property type="entry name" value="TAT_signal"/>
</dbReference>
<dbReference type="PROSITE" id="PS51257">
    <property type="entry name" value="PROKAR_LIPOPROTEIN"/>
    <property type="match status" value="1"/>
</dbReference>
<evidence type="ECO:0000313" key="5">
    <source>
        <dbReference type="Proteomes" id="UP001596392"/>
    </source>
</evidence>
<evidence type="ECO:0000256" key="2">
    <source>
        <dbReference type="SAM" id="SignalP"/>
    </source>
</evidence>
<keyword evidence="1 2" id="KW-0732">Signal</keyword>
<gene>
    <name evidence="4" type="ORF">ACFQO7_23915</name>
</gene>
<accession>A0ABW2H014</accession>
<dbReference type="PANTHER" id="PTHR35936">
    <property type="entry name" value="MEMBRANE-BOUND LYTIC MUREIN TRANSGLYCOSYLASE F"/>
    <property type="match status" value="1"/>
</dbReference>
<name>A0ABW2H014_9ACTN</name>
<comment type="caution">
    <text evidence="4">The sequence shown here is derived from an EMBL/GenBank/DDBJ whole genome shotgun (WGS) entry which is preliminary data.</text>
</comment>
<dbReference type="Gene3D" id="3.40.190.10">
    <property type="entry name" value="Periplasmic binding protein-like II"/>
    <property type="match status" value="2"/>
</dbReference>
<sequence length="316" mass="32696">MRSRRFALSTAALAAVALAAAACGTTDTPTTGSSAAAATVTVAITGVGDVTTDAKVAAKLPADFRGKGAITIATNAPYEPFIDFKAEGNTTEFKGLDYDLLTAAAARLGLTAQWSQQPFDGLVPGLQAGKYDAIAGGITDKKERQQVATFVDYSASGTGFLVAKGNPMSINDVNGLCGRTVAVQKASNQAKHLAEYSKTGCAGKAITVKEYPENPQAVQALLAGTVDAVAATKVNLVDTEQQLKDKVQLAADAQNPNGWLASPNGFGFLKSRADLAQAFQAAVQSLIDDGTYGKILAQYEQKEIGLVTATIDQAID</sequence>
<keyword evidence="5" id="KW-1185">Reference proteome</keyword>
<dbReference type="Proteomes" id="UP001596392">
    <property type="component" value="Unassembled WGS sequence"/>
</dbReference>
<protein>
    <submittedName>
        <fullName evidence="4">ABC transporter substrate-binding protein</fullName>
    </submittedName>
</protein>
<organism evidence="4 5">
    <name type="scientific">Catellatospora aurea</name>
    <dbReference type="NCBI Taxonomy" id="1337874"/>
    <lineage>
        <taxon>Bacteria</taxon>
        <taxon>Bacillati</taxon>
        <taxon>Actinomycetota</taxon>
        <taxon>Actinomycetes</taxon>
        <taxon>Micromonosporales</taxon>
        <taxon>Micromonosporaceae</taxon>
        <taxon>Catellatospora</taxon>
    </lineage>
</organism>
<proteinExistence type="predicted"/>
<feature type="chain" id="PRO_5046793083" evidence="2">
    <location>
        <begin position="23"/>
        <end position="316"/>
    </location>
</feature>
<reference evidence="5" key="1">
    <citation type="journal article" date="2019" name="Int. J. Syst. Evol. Microbiol.">
        <title>The Global Catalogue of Microorganisms (GCM) 10K type strain sequencing project: providing services to taxonomists for standard genome sequencing and annotation.</title>
        <authorList>
            <consortium name="The Broad Institute Genomics Platform"/>
            <consortium name="The Broad Institute Genome Sequencing Center for Infectious Disease"/>
            <person name="Wu L."/>
            <person name="Ma J."/>
        </authorList>
    </citation>
    <scope>NUCLEOTIDE SEQUENCE [LARGE SCALE GENOMIC DNA]</scope>
    <source>
        <strain evidence="5">CGMCC 1.9106</strain>
    </source>
</reference>
<dbReference type="RefSeq" id="WP_376808450.1">
    <property type="nucleotide sequence ID" value="NZ_JBHTAC010000027.1"/>
</dbReference>
<feature type="signal peptide" evidence="2">
    <location>
        <begin position="1"/>
        <end position="22"/>
    </location>
</feature>
<dbReference type="InterPro" id="IPR001638">
    <property type="entry name" value="Solute-binding_3/MltF_N"/>
</dbReference>
<evidence type="ECO:0000256" key="1">
    <source>
        <dbReference type="ARBA" id="ARBA00022729"/>
    </source>
</evidence>
<dbReference type="EMBL" id="JBHTAC010000027">
    <property type="protein sequence ID" value="MFC7245534.1"/>
    <property type="molecule type" value="Genomic_DNA"/>
</dbReference>
<dbReference type="SUPFAM" id="SSF53850">
    <property type="entry name" value="Periplasmic binding protein-like II"/>
    <property type="match status" value="1"/>
</dbReference>
<dbReference type="PANTHER" id="PTHR35936:SF17">
    <property type="entry name" value="ARGININE-BINDING EXTRACELLULAR PROTEIN ARTP"/>
    <property type="match status" value="1"/>
</dbReference>
<dbReference type="SMART" id="SM00062">
    <property type="entry name" value="PBPb"/>
    <property type="match status" value="1"/>
</dbReference>
<dbReference type="Pfam" id="PF00497">
    <property type="entry name" value="SBP_bac_3"/>
    <property type="match status" value="1"/>
</dbReference>